<feature type="transmembrane region" description="Helical" evidence="8">
    <location>
        <begin position="262"/>
        <end position="281"/>
    </location>
</feature>
<dbReference type="Proteomes" id="UP001500994">
    <property type="component" value="Unassembled WGS sequence"/>
</dbReference>
<name>A0ABP6EHD1_9ACTN</name>
<keyword evidence="6 8" id="KW-0472">Membrane</keyword>
<dbReference type="PROSITE" id="PS50850">
    <property type="entry name" value="MFS"/>
    <property type="match status" value="1"/>
</dbReference>
<evidence type="ECO:0000256" key="5">
    <source>
        <dbReference type="ARBA" id="ARBA00022989"/>
    </source>
</evidence>
<evidence type="ECO:0000259" key="9">
    <source>
        <dbReference type="PROSITE" id="PS50850"/>
    </source>
</evidence>
<dbReference type="PANTHER" id="PTHR23517">
    <property type="entry name" value="RESISTANCE PROTEIN MDTM, PUTATIVE-RELATED-RELATED"/>
    <property type="match status" value="1"/>
</dbReference>
<feature type="transmembrane region" description="Helical" evidence="8">
    <location>
        <begin position="173"/>
        <end position="193"/>
    </location>
</feature>
<gene>
    <name evidence="10" type="ORF">GCM10009864_40390</name>
</gene>
<evidence type="ECO:0000256" key="6">
    <source>
        <dbReference type="ARBA" id="ARBA00023136"/>
    </source>
</evidence>
<feature type="transmembrane region" description="Helical" evidence="8">
    <location>
        <begin position="47"/>
        <end position="70"/>
    </location>
</feature>
<keyword evidence="5 8" id="KW-1133">Transmembrane helix</keyword>
<dbReference type="PRINTS" id="PR01035">
    <property type="entry name" value="TCRTETA"/>
</dbReference>
<feature type="transmembrane region" description="Helical" evidence="8">
    <location>
        <begin position="322"/>
        <end position="348"/>
    </location>
</feature>
<dbReference type="InterPro" id="IPR001958">
    <property type="entry name" value="Tet-R_TetA/multi-R_MdtG-like"/>
</dbReference>
<dbReference type="RefSeq" id="WP_344577769.1">
    <property type="nucleotide sequence ID" value="NZ_BAAARK010000012.1"/>
</dbReference>
<protein>
    <submittedName>
        <fullName evidence="10">MFS transporter</fullName>
    </submittedName>
</protein>
<dbReference type="InterPro" id="IPR050171">
    <property type="entry name" value="MFS_Transporters"/>
</dbReference>
<dbReference type="InterPro" id="IPR020846">
    <property type="entry name" value="MFS_dom"/>
</dbReference>
<feature type="compositionally biased region" description="Basic and acidic residues" evidence="7">
    <location>
        <begin position="431"/>
        <end position="444"/>
    </location>
</feature>
<sequence length="444" mass="44712">MKWESVAALGTLPPRTRVVMGANLISSVGTGLVQPFLVLYLTRVRGLSVGTATAVISVIALASLVGGPLAGRLADGFGIRRTAALAMATAAVGTSGFALVTEVWGAVLAGSLYGLAYGAMLSVWNVVIAGSTEGRTRSAAFGLQFVALNAGVGLGGVLGGLFASTADAGRFQWLYVFDGLSFLLAGALLVAAVGRGRGAASTGPVPDRAADAGARGYGAVLRDRQLLKVLALTLALMVVGYGQLESSIPGLVAVQGLDARVMAWAFVANTCCIVLIQALAVTRISRTRPAALLAATATSWAGCWLLLLLAMTSGRPHLEAALVIGALAVFAVGEALLAVALPTLVNGLAPEALRGRYNGAYSAAMSAGLVLGPLLGGRLLGGAHAWLLPVVLGLGCLACVGYALLLGRQAPKAPVAPRAAPHAHAAGTHGAPDRLEHVEGGGAR</sequence>
<proteinExistence type="predicted"/>
<dbReference type="InterPro" id="IPR011701">
    <property type="entry name" value="MFS"/>
</dbReference>
<feature type="transmembrane region" description="Helical" evidence="8">
    <location>
        <begin position="290"/>
        <end position="310"/>
    </location>
</feature>
<keyword evidence="2" id="KW-0813">Transport</keyword>
<evidence type="ECO:0000256" key="2">
    <source>
        <dbReference type="ARBA" id="ARBA00022448"/>
    </source>
</evidence>
<accession>A0ABP6EHD1</accession>
<evidence type="ECO:0000256" key="1">
    <source>
        <dbReference type="ARBA" id="ARBA00004651"/>
    </source>
</evidence>
<evidence type="ECO:0000256" key="3">
    <source>
        <dbReference type="ARBA" id="ARBA00022475"/>
    </source>
</evidence>
<dbReference type="PANTHER" id="PTHR23517:SF2">
    <property type="entry name" value="MULTIDRUG RESISTANCE PROTEIN MDTH"/>
    <property type="match status" value="1"/>
</dbReference>
<dbReference type="SUPFAM" id="SSF103473">
    <property type="entry name" value="MFS general substrate transporter"/>
    <property type="match status" value="1"/>
</dbReference>
<dbReference type="InterPro" id="IPR036259">
    <property type="entry name" value="MFS_trans_sf"/>
</dbReference>
<comment type="caution">
    <text evidence="10">The sequence shown here is derived from an EMBL/GenBank/DDBJ whole genome shotgun (WGS) entry which is preliminary data.</text>
</comment>
<keyword evidence="4 8" id="KW-0812">Transmembrane</keyword>
<organism evidence="10 11">
    <name type="scientific">Streptomyces lunalinharesii</name>
    <dbReference type="NCBI Taxonomy" id="333384"/>
    <lineage>
        <taxon>Bacteria</taxon>
        <taxon>Bacillati</taxon>
        <taxon>Actinomycetota</taxon>
        <taxon>Actinomycetes</taxon>
        <taxon>Kitasatosporales</taxon>
        <taxon>Streptomycetaceae</taxon>
        <taxon>Streptomyces</taxon>
    </lineage>
</organism>
<feature type="transmembrane region" description="Helical" evidence="8">
    <location>
        <begin position="139"/>
        <end position="161"/>
    </location>
</feature>
<feature type="transmembrane region" description="Helical" evidence="8">
    <location>
        <begin position="225"/>
        <end position="242"/>
    </location>
</feature>
<reference evidence="11" key="1">
    <citation type="journal article" date="2019" name="Int. J. Syst. Evol. Microbiol.">
        <title>The Global Catalogue of Microorganisms (GCM) 10K type strain sequencing project: providing services to taxonomists for standard genome sequencing and annotation.</title>
        <authorList>
            <consortium name="The Broad Institute Genomics Platform"/>
            <consortium name="The Broad Institute Genome Sequencing Center for Infectious Disease"/>
            <person name="Wu L."/>
            <person name="Ma J."/>
        </authorList>
    </citation>
    <scope>NUCLEOTIDE SEQUENCE [LARGE SCALE GENOMIC DNA]</scope>
    <source>
        <strain evidence="11">JCM 16374</strain>
    </source>
</reference>
<feature type="transmembrane region" description="Helical" evidence="8">
    <location>
        <begin position="82"/>
        <end position="100"/>
    </location>
</feature>
<evidence type="ECO:0000256" key="7">
    <source>
        <dbReference type="SAM" id="MobiDB-lite"/>
    </source>
</evidence>
<evidence type="ECO:0000256" key="4">
    <source>
        <dbReference type="ARBA" id="ARBA00022692"/>
    </source>
</evidence>
<feature type="compositionally biased region" description="Low complexity" evidence="7">
    <location>
        <begin position="417"/>
        <end position="430"/>
    </location>
</feature>
<comment type="subcellular location">
    <subcellularLocation>
        <location evidence="1">Cell membrane</location>
        <topology evidence="1">Multi-pass membrane protein</topology>
    </subcellularLocation>
</comment>
<feature type="transmembrane region" description="Helical" evidence="8">
    <location>
        <begin position="106"/>
        <end position="127"/>
    </location>
</feature>
<evidence type="ECO:0000256" key="8">
    <source>
        <dbReference type="SAM" id="Phobius"/>
    </source>
</evidence>
<dbReference type="EMBL" id="BAAARK010000012">
    <property type="protein sequence ID" value="GAA2666842.1"/>
    <property type="molecule type" value="Genomic_DNA"/>
</dbReference>
<feature type="transmembrane region" description="Helical" evidence="8">
    <location>
        <begin position="386"/>
        <end position="405"/>
    </location>
</feature>
<feature type="domain" description="Major facilitator superfamily (MFS) profile" evidence="9">
    <location>
        <begin position="15"/>
        <end position="411"/>
    </location>
</feature>
<keyword evidence="11" id="KW-1185">Reference proteome</keyword>
<feature type="transmembrane region" description="Helical" evidence="8">
    <location>
        <begin position="21"/>
        <end position="41"/>
    </location>
</feature>
<keyword evidence="3" id="KW-1003">Cell membrane</keyword>
<feature type="region of interest" description="Disordered" evidence="7">
    <location>
        <begin position="417"/>
        <end position="444"/>
    </location>
</feature>
<evidence type="ECO:0000313" key="10">
    <source>
        <dbReference type="EMBL" id="GAA2666842.1"/>
    </source>
</evidence>
<dbReference type="Gene3D" id="1.20.1250.20">
    <property type="entry name" value="MFS general substrate transporter like domains"/>
    <property type="match status" value="1"/>
</dbReference>
<dbReference type="Pfam" id="PF07690">
    <property type="entry name" value="MFS_1"/>
    <property type="match status" value="1"/>
</dbReference>
<feature type="transmembrane region" description="Helical" evidence="8">
    <location>
        <begin position="360"/>
        <end position="380"/>
    </location>
</feature>
<evidence type="ECO:0000313" key="11">
    <source>
        <dbReference type="Proteomes" id="UP001500994"/>
    </source>
</evidence>